<comment type="caution">
    <text evidence="7">The sequence shown here is derived from an EMBL/GenBank/DDBJ whole genome shotgun (WGS) entry which is preliminary data.</text>
</comment>
<feature type="transmembrane region" description="Helical" evidence="5">
    <location>
        <begin position="304"/>
        <end position="322"/>
    </location>
</feature>
<feature type="transmembrane region" description="Helical" evidence="5">
    <location>
        <begin position="272"/>
        <end position="295"/>
    </location>
</feature>
<proteinExistence type="predicted"/>
<feature type="transmembrane region" description="Helical" evidence="5">
    <location>
        <begin position="34"/>
        <end position="62"/>
    </location>
</feature>
<dbReference type="GO" id="GO:0008273">
    <property type="term" value="F:calcium, potassium:sodium antiporter activity"/>
    <property type="evidence" value="ECO:0007669"/>
    <property type="project" value="TreeGrafter"/>
</dbReference>
<evidence type="ECO:0000256" key="1">
    <source>
        <dbReference type="ARBA" id="ARBA00004141"/>
    </source>
</evidence>
<organism evidence="7 8">
    <name type="scientific">OM182 bacterium BACL3 MAG-120619-bin3</name>
    <dbReference type="NCBI Taxonomy" id="1655593"/>
    <lineage>
        <taxon>Bacteria</taxon>
        <taxon>Pseudomonadati</taxon>
        <taxon>Pseudomonadota</taxon>
        <taxon>Gammaproteobacteria</taxon>
        <taxon>OMG group</taxon>
        <taxon>OM182 clade</taxon>
    </lineage>
</organism>
<feature type="transmembrane region" description="Helical" evidence="5">
    <location>
        <begin position="241"/>
        <end position="260"/>
    </location>
</feature>
<gene>
    <name evidence="7" type="ORF">ABR85_08965</name>
</gene>
<feature type="transmembrane region" description="Helical" evidence="5">
    <location>
        <begin position="176"/>
        <end position="198"/>
    </location>
</feature>
<dbReference type="PANTHER" id="PTHR10846:SF8">
    <property type="entry name" value="INNER MEMBRANE PROTEIN YRBG"/>
    <property type="match status" value="1"/>
</dbReference>
<feature type="domain" description="Sodium/calcium exchanger membrane region" evidence="6">
    <location>
        <begin position="177"/>
        <end position="320"/>
    </location>
</feature>
<dbReference type="AlphaFoldDB" id="A0A0R2T8P6"/>
<evidence type="ECO:0000313" key="7">
    <source>
        <dbReference type="EMBL" id="KRO81819.1"/>
    </source>
</evidence>
<dbReference type="GO" id="GO:0005262">
    <property type="term" value="F:calcium channel activity"/>
    <property type="evidence" value="ECO:0007669"/>
    <property type="project" value="TreeGrafter"/>
</dbReference>
<comment type="subcellular location">
    <subcellularLocation>
        <location evidence="1">Membrane</location>
        <topology evidence="1">Multi-pass membrane protein</topology>
    </subcellularLocation>
</comment>
<reference evidence="7 8" key="1">
    <citation type="submission" date="2015-10" db="EMBL/GenBank/DDBJ databases">
        <title>Metagenome-Assembled Genomes uncover a global brackish microbiome.</title>
        <authorList>
            <person name="Hugerth L.W."/>
            <person name="Larsson J."/>
            <person name="Alneberg J."/>
            <person name="Lindh M.V."/>
            <person name="Legrand C."/>
            <person name="Pinhassi J."/>
            <person name="Andersson A.F."/>
        </authorList>
    </citation>
    <scope>NUCLEOTIDE SEQUENCE [LARGE SCALE GENOMIC DNA]</scope>
    <source>
        <strain evidence="7">BACL22 MAG-120619-bin3</strain>
    </source>
</reference>
<dbReference type="Proteomes" id="UP000051242">
    <property type="component" value="Unassembled WGS sequence"/>
</dbReference>
<dbReference type="Pfam" id="PF01699">
    <property type="entry name" value="Na_Ca_ex"/>
    <property type="match status" value="2"/>
</dbReference>
<feature type="domain" description="Sodium/calcium exchanger membrane region" evidence="6">
    <location>
        <begin position="5"/>
        <end position="135"/>
    </location>
</feature>
<feature type="transmembrane region" description="Helical" evidence="5">
    <location>
        <begin position="74"/>
        <end position="95"/>
    </location>
</feature>
<evidence type="ECO:0000256" key="5">
    <source>
        <dbReference type="SAM" id="Phobius"/>
    </source>
</evidence>
<feature type="transmembrane region" description="Helical" evidence="5">
    <location>
        <begin position="210"/>
        <end position="234"/>
    </location>
</feature>
<keyword evidence="3 5" id="KW-1133">Transmembrane helix</keyword>
<dbReference type="NCBIfam" id="TIGR00367">
    <property type="entry name" value="calcium/sodium antiporter"/>
    <property type="match status" value="1"/>
</dbReference>
<name>A0A0R2T8P6_9GAMM</name>
<dbReference type="InterPro" id="IPR004837">
    <property type="entry name" value="NaCa_Exmemb"/>
</dbReference>
<dbReference type="PANTHER" id="PTHR10846">
    <property type="entry name" value="SODIUM/POTASSIUM/CALCIUM EXCHANGER"/>
    <property type="match status" value="1"/>
</dbReference>
<dbReference type="InterPro" id="IPR004481">
    <property type="entry name" value="K/Na/Ca-exchanger"/>
</dbReference>
<feature type="transmembrane region" description="Helical" evidence="5">
    <location>
        <begin position="107"/>
        <end position="139"/>
    </location>
</feature>
<dbReference type="Gene3D" id="1.20.1420.30">
    <property type="entry name" value="NCX, central ion-binding region"/>
    <property type="match status" value="2"/>
</dbReference>
<evidence type="ECO:0000313" key="8">
    <source>
        <dbReference type="Proteomes" id="UP000051242"/>
    </source>
</evidence>
<evidence type="ECO:0000256" key="2">
    <source>
        <dbReference type="ARBA" id="ARBA00022692"/>
    </source>
</evidence>
<dbReference type="GO" id="GO:0005886">
    <property type="term" value="C:plasma membrane"/>
    <property type="evidence" value="ECO:0007669"/>
    <property type="project" value="TreeGrafter"/>
</dbReference>
<dbReference type="GO" id="GO:0006874">
    <property type="term" value="P:intracellular calcium ion homeostasis"/>
    <property type="evidence" value="ECO:0007669"/>
    <property type="project" value="TreeGrafter"/>
</dbReference>
<evidence type="ECO:0000256" key="3">
    <source>
        <dbReference type="ARBA" id="ARBA00022989"/>
    </source>
</evidence>
<accession>A0A0R2T8P6</accession>
<dbReference type="InterPro" id="IPR044880">
    <property type="entry name" value="NCX_ion-bd_dom_sf"/>
</dbReference>
<evidence type="ECO:0000256" key="4">
    <source>
        <dbReference type="ARBA" id="ARBA00023136"/>
    </source>
</evidence>
<dbReference type="EMBL" id="LICD01000066">
    <property type="protein sequence ID" value="KRO81819.1"/>
    <property type="molecule type" value="Genomic_DNA"/>
</dbReference>
<evidence type="ECO:0000259" key="6">
    <source>
        <dbReference type="Pfam" id="PF01699"/>
    </source>
</evidence>
<protein>
    <recommendedName>
        <fullName evidence="6">Sodium/calcium exchanger membrane region domain-containing protein</fullName>
    </recommendedName>
</protein>
<keyword evidence="2 5" id="KW-0812">Transmembrane</keyword>
<sequence length="324" mass="33790">MLVSSVVIALGFIGLIWGADKFVFGASALARNAGVSPLLIGLTIVAFGTSAPEIFSSAVSALEDKPELAIGNAFGSNLFNIGVALGVAAILRPLTPPKSLIKKELPALILVTLVTGVLLFDLFIGPFDALVLIALSLFLGYKLLRKKKACDAIETDALSEETSASDEEPDTRTWQAVAYMLLGLILLIVSAEALVASASAIAETLGVSEAVIGLTIVALGTSLPELAASITCVLKGHYDLAIGNIVGSNILNLLAVLPFPGLLSPGLIQAPLLFRDFAAVTLLTLLLAAFCYYAVTRGKQLGRVSGVIFLSIYCGWFTVMLVNA</sequence>
<keyword evidence="4 5" id="KW-0472">Membrane</keyword>